<evidence type="ECO:0000313" key="2">
    <source>
        <dbReference type="Proteomes" id="UP000712281"/>
    </source>
</evidence>
<protein>
    <submittedName>
        <fullName evidence="1">Uncharacterized protein</fullName>
    </submittedName>
</protein>
<dbReference type="Proteomes" id="UP000712281">
    <property type="component" value="Unassembled WGS sequence"/>
</dbReference>
<comment type="caution">
    <text evidence="1">The sequence shown here is derived from an EMBL/GenBank/DDBJ whole genome shotgun (WGS) entry which is preliminary data.</text>
</comment>
<gene>
    <name evidence="1" type="ORF">F2Q68_00044662</name>
</gene>
<dbReference type="AlphaFoldDB" id="A0A8S9LM71"/>
<proteinExistence type="predicted"/>
<reference evidence="1" key="1">
    <citation type="submission" date="2019-12" db="EMBL/GenBank/DDBJ databases">
        <title>Genome sequencing and annotation of Brassica cretica.</title>
        <authorList>
            <person name="Studholme D.J."/>
            <person name="Sarris P.F."/>
        </authorList>
    </citation>
    <scope>NUCLEOTIDE SEQUENCE</scope>
    <source>
        <strain evidence="1">PFS-001/15</strain>
        <tissue evidence="1">Leaf</tissue>
    </source>
</reference>
<dbReference type="EMBL" id="QGKW02000276">
    <property type="protein sequence ID" value="KAF2606598.1"/>
    <property type="molecule type" value="Genomic_DNA"/>
</dbReference>
<sequence>MTAVTIEEEQFEDNGAAAGYTIYSSERWILFTDCRGNPLMEVLSYGMVVLRGLASLWIGFTLDWVEEEDERILSDM</sequence>
<name>A0A8S9LM71_BRACR</name>
<accession>A0A8S9LM71</accession>
<evidence type="ECO:0000313" key="1">
    <source>
        <dbReference type="EMBL" id="KAF2606598.1"/>
    </source>
</evidence>
<organism evidence="1 2">
    <name type="scientific">Brassica cretica</name>
    <name type="common">Mustard</name>
    <dbReference type="NCBI Taxonomy" id="69181"/>
    <lineage>
        <taxon>Eukaryota</taxon>
        <taxon>Viridiplantae</taxon>
        <taxon>Streptophyta</taxon>
        <taxon>Embryophyta</taxon>
        <taxon>Tracheophyta</taxon>
        <taxon>Spermatophyta</taxon>
        <taxon>Magnoliopsida</taxon>
        <taxon>eudicotyledons</taxon>
        <taxon>Gunneridae</taxon>
        <taxon>Pentapetalae</taxon>
        <taxon>rosids</taxon>
        <taxon>malvids</taxon>
        <taxon>Brassicales</taxon>
        <taxon>Brassicaceae</taxon>
        <taxon>Brassiceae</taxon>
        <taxon>Brassica</taxon>
    </lineage>
</organism>